<dbReference type="InterPro" id="IPR013992">
    <property type="entry name" value="Adenylate_cyclase-assoc_CAP_N"/>
</dbReference>
<protein>
    <submittedName>
        <fullName evidence="1">Adenylyl cyclase-associated protein 2</fullName>
    </submittedName>
</protein>
<proteinExistence type="predicted"/>
<dbReference type="PROSITE" id="PS01088">
    <property type="entry name" value="CAP_1"/>
    <property type="match status" value="1"/>
</dbReference>
<dbReference type="InterPro" id="IPR018106">
    <property type="entry name" value="CAP_CS_N"/>
</dbReference>
<accession>A0A2I0TUV7</accession>
<sequence>MTQILMAETHGLMERLEKAVTRLESLFSDSHRSGGMECDAINGVNGSIAPYVEAFDRLLNGSVAEFLRYIHHYRKCAEDDKELPVEDTVYLQIVSRGCAVLGIVLKVELELREEDDVNMPKEKLAVRLPLHFCDRMPGKRYQNYLSGKPYMQWETKDNSVMFDQKIKLAHVKRNQIVKGSLIDQMNSE</sequence>
<dbReference type="AlphaFoldDB" id="A0A2I0TUV7"/>
<dbReference type="GO" id="GO:0003779">
    <property type="term" value="F:actin binding"/>
    <property type="evidence" value="ECO:0007669"/>
    <property type="project" value="InterPro"/>
</dbReference>
<dbReference type="EMBL" id="KZ507065">
    <property type="protein sequence ID" value="PKU37610.1"/>
    <property type="molecule type" value="Genomic_DNA"/>
</dbReference>
<dbReference type="Proteomes" id="UP000233556">
    <property type="component" value="Unassembled WGS sequence"/>
</dbReference>
<gene>
    <name evidence="1" type="ORF">llap_12090</name>
</gene>
<name>A0A2I0TUV7_LIMLA</name>
<evidence type="ECO:0000313" key="2">
    <source>
        <dbReference type="Proteomes" id="UP000233556"/>
    </source>
</evidence>
<dbReference type="Pfam" id="PF01213">
    <property type="entry name" value="CAP_N-CM"/>
    <property type="match status" value="1"/>
</dbReference>
<dbReference type="OrthoDB" id="1601at2759"/>
<keyword evidence="2" id="KW-1185">Reference proteome</keyword>
<reference evidence="2" key="1">
    <citation type="submission" date="2017-11" db="EMBL/GenBank/DDBJ databases">
        <authorList>
            <person name="Lima N.C."/>
            <person name="Parody-Merino A.M."/>
            <person name="Battley P.F."/>
            <person name="Fidler A.E."/>
            <person name="Prosdocimi F."/>
        </authorList>
    </citation>
    <scope>NUCLEOTIDE SEQUENCE [LARGE SCALE GENOMIC DNA]</scope>
</reference>
<reference evidence="2" key="2">
    <citation type="submission" date="2017-12" db="EMBL/GenBank/DDBJ databases">
        <title>Genome sequence of the Bar-tailed Godwit (Limosa lapponica baueri).</title>
        <authorList>
            <person name="Lima N.C.B."/>
            <person name="Parody-Merino A.M."/>
            <person name="Battley P.F."/>
            <person name="Fidler A.E."/>
            <person name="Prosdocimi F."/>
        </authorList>
    </citation>
    <scope>NUCLEOTIDE SEQUENCE [LARGE SCALE GENOMIC DNA]</scope>
</reference>
<organism evidence="1 2">
    <name type="scientific">Limosa lapponica baueri</name>
    <dbReference type="NCBI Taxonomy" id="1758121"/>
    <lineage>
        <taxon>Eukaryota</taxon>
        <taxon>Metazoa</taxon>
        <taxon>Chordata</taxon>
        <taxon>Craniata</taxon>
        <taxon>Vertebrata</taxon>
        <taxon>Euteleostomi</taxon>
        <taxon>Archelosauria</taxon>
        <taxon>Archosauria</taxon>
        <taxon>Dinosauria</taxon>
        <taxon>Saurischia</taxon>
        <taxon>Theropoda</taxon>
        <taxon>Coelurosauria</taxon>
        <taxon>Aves</taxon>
        <taxon>Neognathae</taxon>
        <taxon>Neoaves</taxon>
        <taxon>Charadriiformes</taxon>
        <taxon>Scolopacidae</taxon>
        <taxon>Limosa</taxon>
    </lineage>
</organism>
<evidence type="ECO:0000313" key="1">
    <source>
        <dbReference type="EMBL" id="PKU37610.1"/>
    </source>
</evidence>
<dbReference type="GO" id="GO:0007010">
    <property type="term" value="P:cytoskeleton organization"/>
    <property type="evidence" value="ECO:0007669"/>
    <property type="project" value="InterPro"/>
</dbReference>